<dbReference type="PRINTS" id="PR00190">
    <property type="entry name" value="ACTIN"/>
</dbReference>
<keyword evidence="3" id="KW-1185">Reference proteome</keyword>
<dbReference type="Gene3D" id="3.30.420.40">
    <property type="match status" value="2"/>
</dbReference>
<dbReference type="SUPFAM" id="SSF53067">
    <property type="entry name" value="Actin-like ATPase domain"/>
    <property type="match status" value="2"/>
</dbReference>
<evidence type="ECO:0000313" key="3">
    <source>
        <dbReference type="Proteomes" id="UP001057375"/>
    </source>
</evidence>
<evidence type="ECO:0000256" key="1">
    <source>
        <dbReference type="RuleBase" id="RU000487"/>
    </source>
</evidence>
<comment type="caution">
    <text evidence="2">The sequence shown here is derived from an EMBL/GenBank/DDBJ whole genome shotgun (WGS) entry which is preliminary data.</text>
</comment>
<protein>
    <submittedName>
        <fullName evidence="2">Actin</fullName>
    </submittedName>
</protein>
<dbReference type="EMBL" id="BQXS01012490">
    <property type="protein sequence ID" value="GKT23871.1"/>
    <property type="molecule type" value="Genomic_DNA"/>
</dbReference>
<dbReference type="Pfam" id="PF00022">
    <property type="entry name" value="Actin"/>
    <property type="match status" value="1"/>
</dbReference>
<evidence type="ECO:0000313" key="2">
    <source>
        <dbReference type="EMBL" id="GKT23871.1"/>
    </source>
</evidence>
<dbReference type="Gene3D" id="3.90.640.10">
    <property type="entry name" value="Actin, Chain A, domain 4"/>
    <property type="match status" value="1"/>
</dbReference>
<dbReference type="InterPro" id="IPR043129">
    <property type="entry name" value="ATPase_NBD"/>
</dbReference>
<dbReference type="SMART" id="SM00268">
    <property type="entry name" value="ACTIN"/>
    <property type="match status" value="1"/>
</dbReference>
<comment type="similarity">
    <text evidence="1">Belongs to the actin family.</text>
</comment>
<gene>
    <name evidence="2" type="ORF">ADUPG1_012562</name>
</gene>
<dbReference type="InterPro" id="IPR004000">
    <property type="entry name" value="Actin"/>
</dbReference>
<proteinExistence type="inferred from homology"/>
<name>A0ABQ5K347_9EUKA</name>
<dbReference type="PANTHER" id="PTHR11937">
    <property type="entry name" value="ACTIN"/>
    <property type="match status" value="1"/>
</dbReference>
<reference evidence="2" key="1">
    <citation type="submission" date="2022-03" db="EMBL/GenBank/DDBJ databases">
        <title>Draft genome sequence of Aduncisulcus paluster, a free-living microaerophilic Fornicata.</title>
        <authorList>
            <person name="Yuyama I."/>
            <person name="Kume K."/>
            <person name="Tamura T."/>
            <person name="Inagaki Y."/>
            <person name="Hashimoto T."/>
        </authorList>
    </citation>
    <scope>NUCLEOTIDE SEQUENCE</scope>
    <source>
        <strain evidence="2">NY0171</strain>
    </source>
</reference>
<dbReference type="Proteomes" id="UP001057375">
    <property type="component" value="Unassembled WGS sequence"/>
</dbReference>
<sequence>MKAAVIDIGSGSIKAGFGGQDSPKVMFPSVIGKPRHDGIMPAIMGGKEVYIGEDAIENRGVLRLTHPIEAGSISDWEGFELLLHHTFYDELMVPPHDAPLLLTETPQNDKKKREKLTEILFETLGIPSLLLQSQPILALAGTGLTSGVVVDSGAGSTHIVPIYQGYAIDHGVEFYPVNGSDITNFLISLLRERGYDFRTSRGIDIVCKMKEELCYVHPHAVKDISYDHLSAEEFAEYNYKLPDGQEIVLSRELPRATEALFFPSLIGKDHPSLGSVIFNSIVKCDVDIRNDLFNNIVLCGGNTLFKGFASRLRTEVDKSIDKGPKIHVNVIDTPEREYSVWLGGSILTRLTTFDSMVMTAKEYDEQGVSIVHTLL</sequence>
<organism evidence="2 3">
    <name type="scientific">Aduncisulcus paluster</name>
    <dbReference type="NCBI Taxonomy" id="2918883"/>
    <lineage>
        <taxon>Eukaryota</taxon>
        <taxon>Metamonada</taxon>
        <taxon>Carpediemonas-like organisms</taxon>
        <taxon>Aduncisulcus</taxon>
    </lineage>
</organism>
<accession>A0ABQ5K347</accession>